<proteinExistence type="predicted"/>
<dbReference type="EMBL" id="PGCI01000812">
    <property type="protein sequence ID" value="PLW14846.1"/>
    <property type="molecule type" value="Genomic_DNA"/>
</dbReference>
<dbReference type="Proteomes" id="UP000235392">
    <property type="component" value="Unassembled WGS sequence"/>
</dbReference>
<evidence type="ECO:0000313" key="3">
    <source>
        <dbReference type="Proteomes" id="UP000235392"/>
    </source>
</evidence>
<comment type="caution">
    <text evidence="2">The sequence shown here is derived from an EMBL/GenBank/DDBJ whole genome shotgun (WGS) entry which is preliminary data.</text>
</comment>
<evidence type="ECO:0000313" key="2">
    <source>
        <dbReference type="EMBL" id="PLW33648.1"/>
    </source>
</evidence>
<accession>A0A2N5U7J3</accession>
<gene>
    <name evidence="2" type="ORF">PCASD_14966</name>
    <name evidence="1" type="ORF">PCASD_15824</name>
</gene>
<evidence type="ECO:0000313" key="1">
    <source>
        <dbReference type="EMBL" id="PLW14846.1"/>
    </source>
</evidence>
<protein>
    <submittedName>
        <fullName evidence="2">Uncharacterized protein</fullName>
    </submittedName>
</protein>
<organism evidence="2 3">
    <name type="scientific">Puccinia coronata f. sp. avenae</name>
    <dbReference type="NCBI Taxonomy" id="200324"/>
    <lineage>
        <taxon>Eukaryota</taxon>
        <taxon>Fungi</taxon>
        <taxon>Dikarya</taxon>
        <taxon>Basidiomycota</taxon>
        <taxon>Pucciniomycotina</taxon>
        <taxon>Pucciniomycetes</taxon>
        <taxon>Pucciniales</taxon>
        <taxon>Pucciniaceae</taxon>
        <taxon>Puccinia</taxon>
    </lineage>
</organism>
<dbReference type="AlphaFoldDB" id="A0A2N5U7J3"/>
<sequence>MALELGRAGDMVPSGEVHASDFSQVKSPMIKVATCGSGWMKHVGRGRGKTGQLIGILHTFQVPGLEPKLLTPRRHPLILSLDQPADVAVPQRWHDIGFNSNAKECVEPSNGGGRRPATIAQYIRDPAHTARATYICNNKSTARNRAATDGYCLRSVVASDSSHPLLKNIVHGKHYILTTATKRTDGYFTCNKLRSGQMILSPPVVIGDIPATAMFCCKPKELKVGKQMVWTAFHHHIESSCYARDAVSKLR</sequence>
<dbReference type="EMBL" id="PGCI01000215">
    <property type="protein sequence ID" value="PLW33648.1"/>
    <property type="molecule type" value="Genomic_DNA"/>
</dbReference>
<name>A0A2N5U7J3_9BASI</name>
<reference evidence="2 3" key="1">
    <citation type="submission" date="2017-11" db="EMBL/GenBank/DDBJ databases">
        <title>De novo assembly and phasing of dikaryotic genomes from two isolates of Puccinia coronata f. sp. avenae, the causal agent of oat crown rust.</title>
        <authorList>
            <person name="Miller M.E."/>
            <person name="Zhang Y."/>
            <person name="Omidvar V."/>
            <person name="Sperschneider J."/>
            <person name="Schwessinger B."/>
            <person name="Raley C."/>
            <person name="Palmer J.M."/>
            <person name="Garnica D."/>
            <person name="Upadhyaya N."/>
            <person name="Rathjen J."/>
            <person name="Taylor J.M."/>
            <person name="Park R.F."/>
            <person name="Dodds P.N."/>
            <person name="Hirsch C.D."/>
            <person name="Kianian S.F."/>
            <person name="Figueroa M."/>
        </authorList>
    </citation>
    <scope>NUCLEOTIDE SEQUENCE [LARGE SCALE GENOMIC DNA]</scope>
    <source>
        <strain evidence="2">12SD80</strain>
    </source>
</reference>